<reference evidence="4" key="2">
    <citation type="submission" date="2019-09" db="UniProtKB">
        <authorList>
            <consortium name="WormBaseParasite"/>
        </authorList>
    </citation>
    <scope>IDENTIFICATION</scope>
</reference>
<evidence type="ECO:0000313" key="4">
    <source>
        <dbReference type="WBParaSite" id="HPBE_0000169401-mRNA-1"/>
    </source>
</evidence>
<dbReference type="AlphaFoldDB" id="A0A183F6A2"/>
<evidence type="ECO:0000259" key="1">
    <source>
        <dbReference type="PROSITE" id="PS50042"/>
    </source>
</evidence>
<dbReference type="SUPFAM" id="SSF51206">
    <property type="entry name" value="cAMP-binding domain-like"/>
    <property type="match status" value="1"/>
</dbReference>
<accession>A0A3P7U9G5</accession>
<protein>
    <submittedName>
        <fullName evidence="4">Cyclic nucleotide-binding domain-containing protein</fullName>
    </submittedName>
</protein>
<dbReference type="Gene3D" id="2.60.120.10">
    <property type="entry name" value="Jelly Rolls"/>
    <property type="match status" value="1"/>
</dbReference>
<dbReference type="WBParaSite" id="HPBE_0000169401-mRNA-1">
    <property type="protein sequence ID" value="HPBE_0000169401-mRNA-1"/>
    <property type="gene ID" value="HPBE_0000169401"/>
</dbReference>
<dbReference type="InterPro" id="IPR018490">
    <property type="entry name" value="cNMP-bd_dom_sf"/>
</dbReference>
<evidence type="ECO:0000313" key="3">
    <source>
        <dbReference type="Proteomes" id="UP000050761"/>
    </source>
</evidence>
<dbReference type="InterPro" id="IPR000595">
    <property type="entry name" value="cNMP-bd_dom"/>
</dbReference>
<evidence type="ECO:0000313" key="2">
    <source>
        <dbReference type="EMBL" id="VDO20774.1"/>
    </source>
</evidence>
<dbReference type="Proteomes" id="UP000050761">
    <property type="component" value="Unassembled WGS sequence"/>
</dbReference>
<gene>
    <name evidence="2" type="ORF">HPBE_LOCUS1695</name>
</gene>
<sequence length="99" mass="11238">MVGKTASFADGVLEVYKDGDFLHVIRRDELFGELAILHHCRRTATIKGELMFSSVCLAPVTSGAYRSCRLWAIDRPAFHSIMVDTARERRDVVKQRLKT</sequence>
<proteinExistence type="predicted"/>
<dbReference type="PROSITE" id="PS50042">
    <property type="entry name" value="CNMP_BINDING_3"/>
    <property type="match status" value="1"/>
</dbReference>
<reference evidence="2 3" key="1">
    <citation type="submission" date="2018-11" db="EMBL/GenBank/DDBJ databases">
        <authorList>
            <consortium name="Pathogen Informatics"/>
        </authorList>
    </citation>
    <scope>NUCLEOTIDE SEQUENCE [LARGE SCALE GENOMIC DNA]</scope>
</reference>
<dbReference type="CDD" id="cd00038">
    <property type="entry name" value="CAP_ED"/>
    <property type="match status" value="1"/>
</dbReference>
<name>A0A183F6A2_HELPZ</name>
<dbReference type="OrthoDB" id="63267at2759"/>
<dbReference type="EMBL" id="UZAH01002034">
    <property type="protein sequence ID" value="VDO20774.1"/>
    <property type="molecule type" value="Genomic_DNA"/>
</dbReference>
<accession>A0A183F6A2</accession>
<dbReference type="InterPro" id="IPR014710">
    <property type="entry name" value="RmlC-like_jellyroll"/>
</dbReference>
<feature type="domain" description="Cyclic nucleotide-binding" evidence="1">
    <location>
        <begin position="10"/>
        <end position="99"/>
    </location>
</feature>
<organism evidence="3 4">
    <name type="scientific">Heligmosomoides polygyrus</name>
    <name type="common">Parasitic roundworm</name>
    <dbReference type="NCBI Taxonomy" id="6339"/>
    <lineage>
        <taxon>Eukaryota</taxon>
        <taxon>Metazoa</taxon>
        <taxon>Ecdysozoa</taxon>
        <taxon>Nematoda</taxon>
        <taxon>Chromadorea</taxon>
        <taxon>Rhabditida</taxon>
        <taxon>Rhabditina</taxon>
        <taxon>Rhabditomorpha</taxon>
        <taxon>Strongyloidea</taxon>
        <taxon>Heligmosomidae</taxon>
        <taxon>Heligmosomoides</taxon>
    </lineage>
</organism>
<keyword evidence="3" id="KW-1185">Reference proteome</keyword>